<evidence type="ECO:0000256" key="5">
    <source>
        <dbReference type="ARBA" id="ARBA00022729"/>
    </source>
</evidence>
<organism evidence="21 22">
    <name type="scientific">Dictyostelium firmibasis</name>
    <dbReference type="NCBI Taxonomy" id="79012"/>
    <lineage>
        <taxon>Eukaryota</taxon>
        <taxon>Amoebozoa</taxon>
        <taxon>Evosea</taxon>
        <taxon>Eumycetozoa</taxon>
        <taxon>Dictyostelia</taxon>
        <taxon>Dictyosteliales</taxon>
        <taxon>Dictyosteliaceae</taxon>
        <taxon>Dictyostelium</taxon>
    </lineage>
</organism>
<evidence type="ECO:0000256" key="17">
    <source>
        <dbReference type="PIRSR" id="PIRSR625705-1"/>
    </source>
</evidence>
<dbReference type="FunFam" id="3.20.20.80:FF:000049">
    <property type="entry name" value="Beta-hexosaminidase A"/>
    <property type="match status" value="1"/>
</dbReference>
<dbReference type="Proteomes" id="UP001344447">
    <property type="component" value="Unassembled WGS sequence"/>
</dbReference>
<evidence type="ECO:0000256" key="14">
    <source>
        <dbReference type="ARBA" id="ARBA00043827"/>
    </source>
</evidence>
<proteinExistence type="inferred from homology"/>
<comment type="catalytic activity">
    <reaction evidence="13">
        <text>a ganglioside GM2 (d18:1(4E)) + H2O = a ganglioside GM3 (d18:1(4E)) + N-acetyl-beta-D-galactosamine</text>
        <dbReference type="Rhea" id="RHEA:47940"/>
        <dbReference type="ChEBI" id="CHEBI:15377"/>
        <dbReference type="ChEBI" id="CHEBI:28497"/>
        <dbReference type="ChEBI" id="CHEBI:60065"/>
        <dbReference type="ChEBI" id="CHEBI:71502"/>
    </reaction>
    <physiologicalReaction direction="left-to-right" evidence="13">
        <dbReference type="Rhea" id="RHEA:47941"/>
    </physiologicalReaction>
</comment>
<dbReference type="Pfam" id="PF00728">
    <property type="entry name" value="Glyco_hydro_20"/>
    <property type="match status" value="2"/>
</dbReference>
<comment type="subcellular location">
    <subcellularLocation>
        <location evidence="2">Lysosome</location>
    </subcellularLocation>
</comment>
<dbReference type="Gene3D" id="3.20.20.80">
    <property type="entry name" value="Glycosidases"/>
    <property type="match status" value="2"/>
</dbReference>
<accession>A0AAN7TZP3</accession>
<evidence type="ECO:0000256" key="8">
    <source>
        <dbReference type="ARBA" id="ARBA00023157"/>
    </source>
</evidence>
<dbReference type="PRINTS" id="PR00738">
    <property type="entry name" value="GLHYDRLASE20"/>
</dbReference>
<evidence type="ECO:0000256" key="16">
    <source>
        <dbReference type="ARBA" id="ARBA00049464"/>
    </source>
</evidence>
<evidence type="ECO:0000256" key="9">
    <source>
        <dbReference type="ARBA" id="ARBA00023180"/>
    </source>
</evidence>
<gene>
    <name evidence="21" type="ORF">RB653_008185</name>
</gene>
<evidence type="ECO:0000259" key="20">
    <source>
        <dbReference type="Pfam" id="PF14845"/>
    </source>
</evidence>
<feature type="domain" description="Glycoside hydrolase family 20 catalytic" evidence="19">
    <location>
        <begin position="728"/>
        <end position="1059"/>
    </location>
</feature>
<dbReference type="EMBL" id="JAVFKY010000003">
    <property type="protein sequence ID" value="KAK5578513.1"/>
    <property type="molecule type" value="Genomic_DNA"/>
</dbReference>
<evidence type="ECO:0000313" key="21">
    <source>
        <dbReference type="EMBL" id="KAK5578513.1"/>
    </source>
</evidence>
<dbReference type="InterPro" id="IPR025705">
    <property type="entry name" value="Beta_hexosaminidase_sua/sub"/>
</dbReference>
<evidence type="ECO:0000256" key="2">
    <source>
        <dbReference type="ARBA" id="ARBA00004371"/>
    </source>
</evidence>
<feature type="domain" description="Beta-hexosaminidase eukaryotic type N-terminal" evidence="20">
    <location>
        <begin position="593"/>
        <end position="702"/>
    </location>
</feature>
<evidence type="ECO:0000256" key="13">
    <source>
        <dbReference type="ARBA" id="ARBA00043767"/>
    </source>
</evidence>
<evidence type="ECO:0000256" key="12">
    <source>
        <dbReference type="ARBA" id="ARBA00023505"/>
    </source>
</evidence>
<comment type="catalytic activity">
    <reaction evidence="12">
        <text>beta-D-GalNAc-(1-&gt;4)-alpha-L-IdoA-(1-&gt;3)-beta-D-GalNAc-4-sulfate-(1-&gt;4)-alpha-L-IdoA-(1-&gt;3)-D-GalNAc-4-sulfate + H2O = alpha-L-IdoA-(1-&gt;3)-beta-D-GalNAc-4-sulfate-(1-&gt;4)-alpha-L-IdoA-(1-&gt;3)-D-GalNAc-4-sulfate + N-acetyl-D-galactosamine</text>
        <dbReference type="Rhea" id="RHEA:64372"/>
        <dbReference type="ChEBI" id="CHEBI:15377"/>
        <dbReference type="ChEBI" id="CHEBI:28037"/>
        <dbReference type="ChEBI" id="CHEBI:152565"/>
        <dbReference type="ChEBI" id="CHEBI:152566"/>
    </reaction>
    <physiologicalReaction direction="left-to-right" evidence="12">
        <dbReference type="Rhea" id="RHEA:64373"/>
    </physiologicalReaction>
</comment>
<dbReference type="InterPro" id="IPR029019">
    <property type="entry name" value="HEX_eukaryotic_N"/>
</dbReference>
<evidence type="ECO:0000259" key="19">
    <source>
        <dbReference type="Pfam" id="PF00728"/>
    </source>
</evidence>
<keyword evidence="22" id="KW-1185">Reference proteome</keyword>
<dbReference type="PANTHER" id="PTHR22600">
    <property type="entry name" value="BETA-HEXOSAMINIDASE"/>
    <property type="match status" value="1"/>
</dbReference>
<sequence length="1103" mass="126640">MKIKLVIFIFLFLISYSIGIKISNEKTKIRLNIDNEEIIKESFKTNEISESDSGNNKNDSKTIYIWPIPKKVLNGDITVYISPDFQFSTNLTTSTTLKKAMDRYYNLIFIEDSNPHSGISILKEIEILIKSDDETLQLGFDESYEIYIDDDGDNGGKIISQTVYGAIRALETLYQMIKFDYEHQYYSIPKCPWIIEDSPRFPHRGVMLDTSRHFYAVDVLKEFIDALAYNKFNVFHWHAVDSQSFPLTSLTFPKMTKGSWSSQEVYSIKDIKSIIQHAKERGIRVELEIDMPGHAYSWGIGYPEVLPANFSQSNQCQQPCPTECNIPLDVSSKESYLLAMGLLREFNQQSMFNETFFHIGGDEVAYPCWNSSLTISHWMKQENLTSFQDAAIFFEIKAIEQLIQLNKTPVMWEDAYLLFGSSGITEKLPLEVIVQIYHNPLLAVNTTKDGYKTLQSPYWPYYLDNPSVDWEIVYAFEPSTGINKKHQHLLLGGETCMWSELVDPSNLFAKVYPRASATSERLWSTIENSNSTTSAKPRLERFRCSLLSRGIGAAPLNSTSPQNPNSCIFLATSIEIKKSFRSSIKNTIRNPPIWPAPLYSEFGNNSIIISNEFNFTIISESTLLLNKTLSKYYNLIFIQDNFINSSSITLNELKINLKSKNETLKLGFDESYVLNITKGGIGNLEANTVYGIMRGLETFYQLIKFNFQDNSFYIENCLPLTIIDEPRFPHRGILLDTSRHFYSVDFILRIIDSLGYHKFNVLHWHVIDSQSFPLQSKSYPNLTNGAWSNREIYSYHDIKRIIKHGKENGIRIQLEIDMPGHAKSWSVGYPDLMPNGWNDPLANCPDYDVPLDPSSPLSLQIASALLTEFSGDDYNIEYTDDHHYYEDKNITFDNLFHIGGDEVEYQCWNNSNRIKQWMKENNLNDFESVAKQFEIIIINKLLEIGKIPVMWEDAFKLFYTDLPKDVVVEIYHDQTTAINATNNGYRIILSIARYWYLEYSYSNWENAYGYEPTLDLSQSNIHLVLGGEGAIWSESIDPSNVFQKLYPTSSAIAERLWSPIGNTDLSNARLRLESFRCSLLKRGIHAAPLNSSYPLSPNSCYQS</sequence>
<dbReference type="GO" id="GO:0005764">
    <property type="term" value="C:lysosome"/>
    <property type="evidence" value="ECO:0007669"/>
    <property type="project" value="UniProtKB-SubCell"/>
</dbReference>
<evidence type="ECO:0000256" key="1">
    <source>
        <dbReference type="ARBA" id="ARBA00001231"/>
    </source>
</evidence>
<evidence type="ECO:0000256" key="11">
    <source>
        <dbReference type="ARBA" id="ARBA00023295"/>
    </source>
</evidence>
<feature type="domain" description="Beta-hexosaminidase eukaryotic type N-terminal" evidence="20">
    <location>
        <begin position="65"/>
        <end position="176"/>
    </location>
</feature>
<feature type="active site" description="Proton donor" evidence="17">
    <location>
        <position position="363"/>
    </location>
</feature>
<dbReference type="CDD" id="cd06562">
    <property type="entry name" value="GH20_HexA_HexB-like"/>
    <property type="match status" value="1"/>
</dbReference>
<dbReference type="InterPro" id="IPR015883">
    <property type="entry name" value="Glyco_hydro_20_cat"/>
</dbReference>
<comment type="catalytic activity">
    <reaction evidence="14">
        <text>a ganglioside GM2 + H2O = a ganglioside GM3 + N-acetyl-beta-D-galactosamine</text>
        <dbReference type="Rhea" id="RHEA:47968"/>
        <dbReference type="ChEBI" id="CHEBI:15377"/>
        <dbReference type="ChEBI" id="CHEBI:28497"/>
        <dbReference type="ChEBI" id="CHEBI:79210"/>
        <dbReference type="ChEBI" id="CHEBI:79218"/>
    </reaction>
    <physiologicalReaction direction="left-to-right" evidence="14">
        <dbReference type="Rhea" id="RHEA:47969"/>
    </physiologicalReaction>
</comment>
<name>A0AAN7TZP3_9MYCE</name>
<dbReference type="EC" id="3.2.1.52" evidence="4"/>
<feature type="domain" description="Glycoside hydrolase family 20 catalytic" evidence="19">
    <location>
        <begin position="201"/>
        <end position="525"/>
    </location>
</feature>
<evidence type="ECO:0000313" key="22">
    <source>
        <dbReference type="Proteomes" id="UP001344447"/>
    </source>
</evidence>
<evidence type="ECO:0000256" key="3">
    <source>
        <dbReference type="ARBA" id="ARBA00006285"/>
    </source>
</evidence>
<evidence type="ECO:0000256" key="6">
    <source>
        <dbReference type="ARBA" id="ARBA00022801"/>
    </source>
</evidence>
<dbReference type="GO" id="GO:0030203">
    <property type="term" value="P:glycosaminoglycan metabolic process"/>
    <property type="evidence" value="ECO:0007669"/>
    <property type="project" value="TreeGrafter"/>
</dbReference>
<dbReference type="InterPro" id="IPR017853">
    <property type="entry name" value="GH"/>
</dbReference>
<dbReference type="SUPFAM" id="SSF55545">
    <property type="entry name" value="beta-N-acetylhexosaminidase-like domain"/>
    <property type="match status" value="2"/>
</dbReference>
<reference evidence="21 22" key="1">
    <citation type="submission" date="2023-11" db="EMBL/GenBank/DDBJ databases">
        <title>Dfirmibasis_genome.</title>
        <authorList>
            <person name="Edelbroek B."/>
            <person name="Kjellin J."/>
            <person name="Jerlstrom-Hultqvist J."/>
            <person name="Soderbom F."/>
        </authorList>
    </citation>
    <scope>NUCLEOTIDE SEQUENCE [LARGE SCALE GENOMIC DNA]</scope>
    <source>
        <strain evidence="21 22">TNS-C-14</strain>
    </source>
</reference>
<keyword evidence="10" id="KW-0458">Lysosome</keyword>
<evidence type="ECO:0000256" key="15">
    <source>
        <dbReference type="ARBA" id="ARBA00047301"/>
    </source>
</evidence>
<evidence type="ECO:0000256" key="18">
    <source>
        <dbReference type="SAM" id="SignalP"/>
    </source>
</evidence>
<dbReference type="GO" id="GO:0004563">
    <property type="term" value="F:beta-N-acetylhexosaminidase activity"/>
    <property type="evidence" value="ECO:0007669"/>
    <property type="project" value="UniProtKB-EC"/>
</dbReference>
<dbReference type="AlphaFoldDB" id="A0AAN7TZP3"/>
<dbReference type="Pfam" id="PF14845">
    <property type="entry name" value="Glycohydro_20b2"/>
    <property type="match status" value="2"/>
</dbReference>
<keyword evidence="6" id="KW-0378">Hydrolase</keyword>
<keyword evidence="9" id="KW-0325">Glycoprotein</keyword>
<dbReference type="GO" id="GO:0006629">
    <property type="term" value="P:lipid metabolic process"/>
    <property type="evidence" value="ECO:0007669"/>
    <property type="project" value="UniProtKB-KW"/>
</dbReference>
<evidence type="ECO:0000256" key="10">
    <source>
        <dbReference type="ARBA" id="ARBA00023228"/>
    </source>
</evidence>
<dbReference type="GO" id="GO:0005975">
    <property type="term" value="P:carbohydrate metabolic process"/>
    <property type="evidence" value="ECO:0007669"/>
    <property type="project" value="InterPro"/>
</dbReference>
<keyword evidence="7" id="KW-0443">Lipid metabolism</keyword>
<dbReference type="GO" id="GO:0016020">
    <property type="term" value="C:membrane"/>
    <property type="evidence" value="ECO:0007669"/>
    <property type="project" value="TreeGrafter"/>
</dbReference>
<comment type="similarity">
    <text evidence="3">Belongs to the glycosyl hydrolase 20 family.</text>
</comment>
<dbReference type="InterPro" id="IPR029018">
    <property type="entry name" value="Hex-like_dom2"/>
</dbReference>
<dbReference type="SUPFAM" id="SSF51445">
    <property type="entry name" value="(Trans)glycosidases"/>
    <property type="match status" value="2"/>
</dbReference>
<evidence type="ECO:0000256" key="7">
    <source>
        <dbReference type="ARBA" id="ARBA00023098"/>
    </source>
</evidence>
<comment type="catalytic activity">
    <reaction evidence="1">
        <text>Hydrolysis of terminal non-reducing N-acetyl-D-hexosamine residues in N-acetyl-beta-D-hexosaminides.</text>
        <dbReference type="EC" id="3.2.1.52"/>
    </reaction>
</comment>
<feature type="signal peptide" evidence="18">
    <location>
        <begin position="1"/>
        <end position="19"/>
    </location>
</feature>
<dbReference type="Gene3D" id="3.30.379.10">
    <property type="entry name" value="Chitobiase/beta-hexosaminidase domain 2-like"/>
    <property type="match status" value="2"/>
</dbReference>
<dbReference type="FunFam" id="3.20.20.80:FF:000063">
    <property type="entry name" value="Beta-hexosaminidase"/>
    <property type="match status" value="1"/>
</dbReference>
<comment type="caution">
    <text evidence="21">The sequence shown here is derived from an EMBL/GenBank/DDBJ whole genome shotgun (WGS) entry which is preliminary data.</text>
</comment>
<keyword evidence="5 18" id="KW-0732">Signal</keyword>
<keyword evidence="8" id="KW-1015">Disulfide bond</keyword>
<comment type="catalytic activity">
    <reaction evidence="15">
        <text>N-acetyl-beta-D-galactosaminyl-(1-&gt;4)-beta-D-3-sulfogalactosyl-(1-&gt;4)-beta-D-glucosyl-(1&lt;-&gt;1')-ceramide + H2O = a beta-D-3-sulfogalactosyl-(1-&gt;4)-beta-D-glucosyl-(1&lt;-&gt;1')-ceramide + N-acetyl-beta-D-galactosamine</text>
        <dbReference type="Rhea" id="RHEA:48276"/>
        <dbReference type="ChEBI" id="CHEBI:15377"/>
        <dbReference type="ChEBI" id="CHEBI:28497"/>
        <dbReference type="ChEBI" id="CHEBI:90163"/>
        <dbReference type="ChEBI" id="CHEBI:90164"/>
    </reaction>
    <physiologicalReaction direction="left-to-right" evidence="15">
        <dbReference type="Rhea" id="RHEA:48277"/>
    </physiologicalReaction>
</comment>
<feature type="chain" id="PRO_5043016092" description="beta-N-acetylhexosaminidase" evidence="18">
    <location>
        <begin position="20"/>
        <end position="1103"/>
    </location>
</feature>
<protein>
    <recommendedName>
        <fullName evidence="4">beta-N-acetylhexosaminidase</fullName>
        <ecNumber evidence="4">3.2.1.52</ecNumber>
    </recommendedName>
</protein>
<keyword evidence="11" id="KW-0326">Glycosidase</keyword>
<dbReference type="PANTHER" id="PTHR22600:SF21">
    <property type="entry name" value="BETA-HEXOSAMINIDASE A"/>
    <property type="match status" value="1"/>
</dbReference>
<evidence type="ECO:0000256" key="4">
    <source>
        <dbReference type="ARBA" id="ARBA00012663"/>
    </source>
</evidence>
<comment type="catalytic activity">
    <reaction evidence="16">
        <text>N-acetyl-beta-D-6-sulfogalactosaminyl-(1-&gt;4)-alpha-L-iduronyl-(1-&gt;3)-N-acetyl-D-6-sulfogalactosamine + H2O = alpha-L-iduronyl-(1-&gt;3)-N-acetyl-D-6-sulfogalactosamine + N-acetyl-D-6-sulfogalactosamine</text>
        <dbReference type="Rhea" id="RHEA:64384"/>
        <dbReference type="ChEBI" id="CHEBI:15377"/>
        <dbReference type="ChEBI" id="CHEBI:152567"/>
        <dbReference type="ChEBI" id="CHEBI:152568"/>
        <dbReference type="ChEBI" id="CHEBI:153064"/>
    </reaction>
    <physiologicalReaction direction="left-to-right" evidence="16">
        <dbReference type="Rhea" id="RHEA:64385"/>
    </physiologicalReaction>
</comment>